<dbReference type="Gene3D" id="2.10.90.10">
    <property type="entry name" value="Cystine-knot cytokines"/>
    <property type="match status" value="1"/>
</dbReference>
<feature type="compositionally biased region" description="Polar residues" evidence="5">
    <location>
        <begin position="129"/>
        <end position="139"/>
    </location>
</feature>
<feature type="region of interest" description="Disordered" evidence="5">
    <location>
        <begin position="126"/>
        <end position="169"/>
    </location>
</feature>
<feature type="chain" id="PRO_5041708865" description="Platelet-derived growth factor (PDGF) family profile domain-containing protein" evidence="6">
    <location>
        <begin position="23"/>
        <end position="431"/>
    </location>
</feature>
<dbReference type="InterPro" id="IPR029034">
    <property type="entry name" value="Cystine-knot_cytokine"/>
</dbReference>
<evidence type="ECO:0000256" key="1">
    <source>
        <dbReference type="ARBA" id="ARBA00006686"/>
    </source>
</evidence>
<dbReference type="Proteomes" id="UP001187531">
    <property type="component" value="Unassembled WGS sequence"/>
</dbReference>
<organism evidence="8 9">
    <name type="scientific">Artemia franciscana</name>
    <name type="common">Brine shrimp</name>
    <name type="synonym">Artemia sanfranciscana</name>
    <dbReference type="NCBI Taxonomy" id="6661"/>
    <lineage>
        <taxon>Eukaryota</taxon>
        <taxon>Metazoa</taxon>
        <taxon>Ecdysozoa</taxon>
        <taxon>Arthropoda</taxon>
        <taxon>Crustacea</taxon>
        <taxon>Branchiopoda</taxon>
        <taxon>Anostraca</taxon>
        <taxon>Artemiidae</taxon>
        <taxon>Artemia</taxon>
    </lineage>
</organism>
<feature type="signal peptide" evidence="6">
    <location>
        <begin position="1"/>
        <end position="22"/>
    </location>
</feature>
<dbReference type="SUPFAM" id="SSF57501">
    <property type="entry name" value="Cystine-knot cytokines"/>
    <property type="match status" value="1"/>
</dbReference>
<dbReference type="PANTHER" id="PTHR11633">
    <property type="entry name" value="PLATELET-DERIVED GROWTH FACTOR"/>
    <property type="match status" value="1"/>
</dbReference>
<evidence type="ECO:0000256" key="4">
    <source>
        <dbReference type="RuleBase" id="RU003818"/>
    </source>
</evidence>
<sequence length="431" mass="48497">MILLCIPTLIFIFFLDITYVRCSSGDYQEAFFNGATSDESEEEIQDTDLFLQDEIPQTIFSLEGLVLKMVREYGYEACTSPLGQAARKSSWRRSLDNTPEELEERNTLIQTCNQLEELEKILDDKSKKTNVPQDHQLQSFEVPLPPARPGPPKDFEAPTQVGPPGPSHHGGPLLFDSFGGILPQPLRRKPPPPGDPYGGARDNTRVWDVLAKPSPNVSARNFRSRDDSTVDFMSPTDEEKAEINAILRNKDTDCKPGQTSVPVPHDPDPGIQFFPKCLIANRCGGCCSHEALQCSPTTDGVEVVTRKVVAIQASRMFLRSIVLEEHSRCKCECRVKAKDCSSKQKYDSKSCACRCKKVMRCPKPQDWVERLCQCNCPERLMKNCATGMYYDTKKCKCVSPDQITGPKLPVKRPKPKRTLLNLSWMRLHPKT</sequence>
<dbReference type="InterPro" id="IPR000072">
    <property type="entry name" value="PDGF/VEGF_dom"/>
</dbReference>
<dbReference type="SMART" id="SM00141">
    <property type="entry name" value="PDGF"/>
    <property type="match status" value="1"/>
</dbReference>
<protein>
    <recommendedName>
        <fullName evidence="7">Platelet-derived growth factor (PDGF) family profile domain-containing protein</fullName>
    </recommendedName>
</protein>
<dbReference type="GO" id="GO:0070851">
    <property type="term" value="F:growth factor receptor binding"/>
    <property type="evidence" value="ECO:0007669"/>
    <property type="project" value="TreeGrafter"/>
</dbReference>
<name>A0AA88IPE1_ARTSF</name>
<dbReference type="PROSITE" id="PS50278">
    <property type="entry name" value="PDGF_2"/>
    <property type="match status" value="1"/>
</dbReference>
<evidence type="ECO:0000256" key="5">
    <source>
        <dbReference type="SAM" id="MobiDB-lite"/>
    </source>
</evidence>
<evidence type="ECO:0000256" key="6">
    <source>
        <dbReference type="SAM" id="SignalP"/>
    </source>
</evidence>
<dbReference type="Pfam" id="PF00341">
    <property type="entry name" value="PDGF"/>
    <property type="match status" value="1"/>
</dbReference>
<evidence type="ECO:0000259" key="7">
    <source>
        <dbReference type="PROSITE" id="PS50278"/>
    </source>
</evidence>
<dbReference type="GO" id="GO:0008284">
    <property type="term" value="P:positive regulation of cell population proliferation"/>
    <property type="evidence" value="ECO:0007669"/>
    <property type="project" value="TreeGrafter"/>
</dbReference>
<accession>A0AA88IPE1</accession>
<dbReference type="GO" id="GO:0005615">
    <property type="term" value="C:extracellular space"/>
    <property type="evidence" value="ECO:0007669"/>
    <property type="project" value="TreeGrafter"/>
</dbReference>
<keyword evidence="9" id="KW-1185">Reference proteome</keyword>
<dbReference type="PANTHER" id="PTHR11633:SF1">
    <property type="entry name" value="LD28763P"/>
    <property type="match status" value="1"/>
</dbReference>
<feature type="domain" description="Platelet-derived growth factor (PDGF) family profile" evidence="7">
    <location>
        <begin position="273"/>
        <end position="336"/>
    </location>
</feature>
<evidence type="ECO:0000256" key="3">
    <source>
        <dbReference type="ARBA" id="ARBA00023246"/>
    </source>
</evidence>
<keyword evidence="2 4" id="KW-0339">Growth factor</keyword>
<evidence type="ECO:0000313" key="8">
    <source>
        <dbReference type="EMBL" id="KAK2724367.1"/>
    </source>
</evidence>
<dbReference type="GO" id="GO:0051781">
    <property type="term" value="P:positive regulation of cell division"/>
    <property type="evidence" value="ECO:0007669"/>
    <property type="project" value="UniProtKB-KW"/>
</dbReference>
<dbReference type="AlphaFoldDB" id="A0AA88IPE1"/>
<dbReference type="EMBL" id="JAVRJZ010000003">
    <property type="protein sequence ID" value="KAK2724367.1"/>
    <property type="molecule type" value="Genomic_DNA"/>
</dbReference>
<keyword evidence="6" id="KW-0732">Signal</keyword>
<comment type="similarity">
    <text evidence="1 4">Belongs to the PDGF/VEGF growth factor family.</text>
</comment>
<comment type="caution">
    <text evidence="8">The sequence shown here is derived from an EMBL/GenBank/DDBJ whole genome shotgun (WGS) entry which is preliminary data.</text>
</comment>
<gene>
    <name evidence="8" type="ORF">QYM36_001020</name>
</gene>
<dbReference type="GO" id="GO:0016020">
    <property type="term" value="C:membrane"/>
    <property type="evidence" value="ECO:0007669"/>
    <property type="project" value="InterPro"/>
</dbReference>
<evidence type="ECO:0000313" key="9">
    <source>
        <dbReference type="Proteomes" id="UP001187531"/>
    </source>
</evidence>
<dbReference type="GO" id="GO:0008083">
    <property type="term" value="F:growth factor activity"/>
    <property type="evidence" value="ECO:0007669"/>
    <property type="project" value="UniProtKB-KW"/>
</dbReference>
<evidence type="ECO:0000256" key="2">
    <source>
        <dbReference type="ARBA" id="ARBA00023030"/>
    </source>
</evidence>
<reference evidence="8" key="1">
    <citation type="submission" date="2023-07" db="EMBL/GenBank/DDBJ databases">
        <title>Chromosome-level genome assembly of Artemia franciscana.</title>
        <authorList>
            <person name="Jo E."/>
        </authorList>
    </citation>
    <scope>NUCLEOTIDE SEQUENCE</scope>
    <source>
        <tissue evidence="8">Whole body</tissue>
    </source>
</reference>
<keyword evidence="3" id="KW-0497">Mitogen</keyword>
<proteinExistence type="inferred from homology"/>